<dbReference type="EMBL" id="LAZR01023361">
    <property type="protein sequence ID" value="KKL78754.1"/>
    <property type="molecule type" value="Genomic_DNA"/>
</dbReference>
<proteinExistence type="predicted"/>
<accession>A0A0F9EXK5</accession>
<organism evidence="1">
    <name type="scientific">marine sediment metagenome</name>
    <dbReference type="NCBI Taxonomy" id="412755"/>
    <lineage>
        <taxon>unclassified sequences</taxon>
        <taxon>metagenomes</taxon>
        <taxon>ecological metagenomes</taxon>
    </lineage>
</organism>
<sequence>GLRMDAKVVALANAGEFGRLDDVWSIADDDGNVLANKTTAVYTDESDVAEFDYEFDTEGEKWGAGTAFLKEEDD</sequence>
<reference evidence="1" key="1">
    <citation type="journal article" date="2015" name="Nature">
        <title>Complex archaea that bridge the gap between prokaryotes and eukaryotes.</title>
        <authorList>
            <person name="Spang A."/>
            <person name="Saw J.H."/>
            <person name="Jorgensen S.L."/>
            <person name="Zaremba-Niedzwiedzka K."/>
            <person name="Martijn J."/>
            <person name="Lind A.E."/>
            <person name="van Eijk R."/>
            <person name="Schleper C."/>
            <person name="Guy L."/>
            <person name="Ettema T.J."/>
        </authorList>
    </citation>
    <scope>NUCLEOTIDE SEQUENCE</scope>
</reference>
<protein>
    <submittedName>
        <fullName evidence="1">Uncharacterized protein</fullName>
    </submittedName>
</protein>
<name>A0A0F9EXK5_9ZZZZ</name>
<feature type="non-terminal residue" evidence="1">
    <location>
        <position position="1"/>
    </location>
</feature>
<evidence type="ECO:0000313" key="1">
    <source>
        <dbReference type="EMBL" id="KKL78754.1"/>
    </source>
</evidence>
<comment type="caution">
    <text evidence="1">The sequence shown here is derived from an EMBL/GenBank/DDBJ whole genome shotgun (WGS) entry which is preliminary data.</text>
</comment>
<gene>
    <name evidence="1" type="ORF">LCGC14_2021700</name>
</gene>
<dbReference type="AlphaFoldDB" id="A0A0F9EXK5"/>